<comment type="caution">
    <text evidence="1">The sequence shown here is derived from an EMBL/GenBank/DDBJ whole genome shotgun (WGS) entry which is preliminary data.</text>
</comment>
<dbReference type="InterPro" id="IPR003772">
    <property type="entry name" value="YceD"/>
</dbReference>
<proteinExistence type="predicted"/>
<reference evidence="1 2" key="1">
    <citation type="submission" date="2020-03" db="EMBL/GenBank/DDBJ databases">
        <title>Metabolic flexibility allows generalist bacteria to become dominant in a frequently disturbed ecosystem.</title>
        <authorList>
            <person name="Chen Y.-J."/>
            <person name="Leung P.M."/>
            <person name="Bay S.K."/>
            <person name="Hugenholtz P."/>
            <person name="Kessler A.J."/>
            <person name="Shelley G."/>
            <person name="Waite D.W."/>
            <person name="Cook P.L."/>
            <person name="Greening C."/>
        </authorList>
    </citation>
    <scope>NUCLEOTIDE SEQUENCE [LARGE SCALE GENOMIC DNA]</scope>
    <source>
        <strain evidence="1">SS_bin_28</strain>
    </source>
</reference>
<organism evidence="1 2">
    <name type="scientific">Eiseniibacteriota bacterium</name>
    <dbReference type="NCBI Taxonomy" id="2212470"/>
    <lineage>
        <taxon>Bacteria</taxon>
        <taxon>Candidatus Eiseniibacteriota</taxon>
    </lineage>
</organism>
<dbReference type="Pfam" id="PF02620">
    <property type="entry name" value="YceD"/>
    <property type="match status" value="1"/>
</dbReference>
<dbReference type="PANTHER" id="PTHR34374">
    <property type="entry name" value="LARGE RIBOSOMAL RNA SUBUNIT ACCUMULATION PROTEIN YCED HOMOLOG 1, CHLOROPLASTIC"/>
    <property type="match status" value="1"/>
</dbReference>
<accession>A0A7Y2ED66</accession>
<evidence type="ECO:0000313" key="2">
    <source>
        <dbReference type="Proteomes" id="UP000547674"/>
    </source>
</evidence>
<name>A0A7Y2ED66_UNCEI</name>
<dbReference type="Proteomes" id="UP000547674">
    <property type="component" value="Unassembled WGS sequence"/>
</dbReference>
<protein>
    <submittedName>
        <fullName evidence="1">DUF177 domain-containing protein</fullName>
    </submittedName>
</protein>
<dbReference type="EMBL" id="JABDJR010000552">
    <property type="protein sequence ID" value="NNF07815.1"/>
    <property type="molecule type" value="Genomic_DNA"/>
</dbReference>
<dbReference type="PANTHER" id="PTHR34374:SF1">
    <property type="entry name" value="LARGE RIBOSOMAL RNA SUBUNIT ACCUMULATION PROTEIN YCED HOMOLOG 1, CHLOROPLASTIC"/>
    <property type="match status" value="1"/>
</dbReference>
<sequence>MRIQIRDLPQGHSQLDFKESASALDLADWVGHDGPVIVAIDAEHRGDQITLRGEATVDLKGTCGRCTEPATQSLVTELLFFSDLRGKEDPRDETALELEGSILYHDGIELLIQDPIREAIILEVPSVLVCREDCKGLCSECGENLNRATCNCSDERLDPRWGALKDLQKKKS</sequence>
<gene>
    <name evidence="1" type="ORF">HKN21_13710</name>
</gene>
<dbReference type="AlphaFoldDB" id="A0A7Y2ED66"/>
<evidence type="ECO:0000313" key="1">
    <source>
        <dbReference type="EMBL" id="NNF07815.1"/>
    </source>
</evidence>